<name>A0A164LAQ3_9NOCA</name>
<dbReference type="Gene3D" id="3.20.20.80">
    <property type="entry name" value="Glycosidases"/>
    <property type="match status" value="1"/>
</dbReference>
<reference evidence="5 6" key="1">
    <citation type="submission" date="2016-04" db="EMBL/GenBank/DDBJ databases">
        <authorList>
            <person name="Evans L.H."/>
            <person name="Alamgir A."/>
            <person name="Owens N."/>
            <person name="Weber N.D."/>
            <person name="Virtaneva K."/>
            <person name="Barbian K."/>
            <person name="Babar A."/>
            <person name="Rosenke K."/>
        </authorList>
    </citation>
    <scope>NUCLEOTIDE SEQUENCE [LARGE SCALE GENOMIC DNA]</scope>
    <source>
        <strain evidence="5 6">IFM 0406</strain>
    </source>
</reference>
<dbReference type="Pfam" id="PF01551">
    <property type="entry name" value="Peptidase_M23"/>
    <property type="match status" value="1"/>
</dbReference>
<dbReference type="SUPFAM" id="SSF51261">
    <property type="entry name" value="Duplicated hybrid motif"/>
    <property type="match status" value="1"/>
</dbReference>
<dbReference type="GO" id="GO:0003796">
    <property type="term" value="F:lysozyme activity"/>
    <property type="evidence" value="ECO:0007669"/>
    <property type="project" value="InterPro"/>
</dbReference>
<comment type="similarity">
    <text evidence="1">Belongs to the glycosyl hydrolase 25 family.</text>
</comment>
<dbReference type="GO" id="GO:0009253">
    <property type="term" value="P:peptidoglycan catabolic process"/>
    <property type="evidence" value="ECO:0007669"/>
    <property type="project" value="InterPro"/>
</dbReference>
<evidence type="ECO:0000259" key="4">
    <source>
        <dbReference type="Pfam" id="PF01551"/>
    </source>
</evidence>
<dbReference type="EMBL" id="LWGR01000009">
    <property type="protein sequence ID" value="KZM72196.1"/>
    <property type="molecule type" value="Genomic_DNA"/>
</dbReference>
<dbReference type="PANTHER" id="PTHR21666">
    <property type="entry name" value="PEPTIDASE-RELATED"/>
    <property type="match status" value="1"/>
</dbReference>
<dbReference type="STRING" id="455432.AWN90_36580"/>
<dbReference type="InterPro" id="IPR017853">
    <property type="entry name" value="GH"/>
</dbReference>
<dbReference type="RefSeq" id="WP_067592539.1">
    <property type="nucleotide sequence ID" value="NZ_JABMCZ010000001.1"/>
</dbReference>
<keyword evidence="3" id="KW-0326">Glycosidase</keyword>
<evidence type="ECO:0000256" key="1">
    <source>
        <dbReference type="ARBA" id="ARBA00010646"/>
    </source>
</evidence>
<evidence type="ECO:0000256" key="3">
    <source>
        <dbReference type="ARBA" id="ARBA00023295"/>
    </source>
</evidence>
<dbReference type="PANTHER" id="PTHR21666:SF270">
    <property type="entry name" value="MUREIN HYDROLASE ACTIVATOR ENVC"/>
    <property type="match status" value="1"/>
</dbReference>
<accession>A0A164LAQ3</accession>
<protein>
    <recommendedName>
        <fullName evidence="4">M23ase beta-sheet core domain-containing protein</fullName>
    </recommendedName>
</protein>
<evidence type="ECO:0000313" key="5">
    <source>
        <dbReference type="EMBL" id="KZM72196.1"/>
    </source>
</evidence>
<dbReference type="InterPro" id="IPR016047">
    <property type="entry name" value="M23ase_b-sheet_dom"/>
</dbReference>
<dbReference type="PROSITE" id="PS51904">
    <property type="entry name" value="GLYCOSYL_HYDROL_F25_2"/>
    <property type="match status" value="1"/>
</dbReference>
<evidence type="ECO:0000256" key="2">
    <source>
        <dbReference type="ARBA" id="ARBA00022801"/>
    </source>
</evidence>
<dbReference type="Proteomes" id="UP000076512">
    <property type="component" value="Unassembled WGS sequence"/>
</dbReference>
<dbReference type="Gene3D" id="2.70.70.10">
    <property type="entry name" value="Glucose Permease (Domain IIA)"/>
    <property type="match status" value="1"/>
</dbReference>
<dbReference type="SMART" id="SM00641">
    <property type="entry name" value="Glyco_25"/>
    <property type="match status" value="1"/>
</dbReference>
<dbReference type="GO" id="GO:0016998">
    <property type="term" value="P:cell wall macromolecule catabolic process"/>
    <property type="evidence" value="ECO:0007669"/>
    <property type="project" value="InterPro"/>
</dbReference>
<proteinExistence type="inferred from homology"/>
<keyword evidence="6" id="KW-1185">Reference proteome</keyword>
<sequence length="443" mass="47524">MPLKQGTYSIASGFGPRWGTSHLGLDFAANDGTPFYAAQSGTVAYIGAASGFGQWIVIDHPAESGGGTTVYGHMWDAGATGLSRGDRVEAGQLIGYVGSNGQSTGPHLHFEVHPTVWAAGSQIDPQPWLLGATEPGSPEPEQPQVGDRVQTHFGIDIASYQRGLDMARVKAEGFAYVIAKATEGSDYVNPEYVAQRDGARANGLLFAAYHYVREGISAREQVDNYAATEPDRAIPVMLDVEVGSGGVELTRAVVDEFTARGYRVILIYLPRWFWHGHIGRPDLSGLPPLMSSHYVDGTGYASELYPGEDHPGWSGYGGNVVAVYQFSEKGQVAGYVLDVNAFRGTRAGLEALFSTQEDDLPYSPEALKALIYECLATYVGPVVNDVKDVREQLCGAGQRDAGQYGGWPQLGNKTVVDKLAELSPPECARTCAVTECPNRVPTN</sequence>
<feature type="domain" description="M23ase beta-sheet core" evidence="4">
    <location>
        <begin position="21"/>
        <end position="124"/>
    </location>
</feature>
<gene>
    <name evidence="5" type="ORF">AWN90_36580</name>
</gene>
<dbReference type="InterPro" id="IPR018077">
    <property type="entry name" value="Glyco_hydro_fam25_subgr"/>
</dbReference>
<dbReference type="CDD" id="cd00599">
    <property type="entry name" value="GH25_muramidase"/>
    <property type="match status" value="1"/>
</dbReference>
<dbReference type="Pfam" id="PF01183">
    <property type="entry name" value="Glyco_hydro_25"/>
    <property type="match status" value="1"/>
</dbReference>
<dbReference type="InterPro" id="IPR011055">
    <property type="entry name" value="Dup_hybrid_motif"/>
</dbReference>
<dbReference type="InterPro" id="IPR002053">
    <property type="entry name" value="Glyco_hydro_25"/>
</dbReference>
<comment type="caution">
    <text evidence="5">The sequence shown here is derived from an EMBL/GenBank/DDBJ whole genome shotgun (WGS) entry which is preliminary data.</text>
</comment>
<evidence type="ECO:0000313" key="6">
    <source>
        <dbReference type="Proteomes" id="UP000076512"/>
    </source>
</evidence>
<dbReference type="SUPFAM" id="SSF51445">
    <property type="entry name" value="(Trans)glycosidases"/>
    <property type="match status" value="1"/>
</dbReference>
<dbReference type="InterPro" id="IPR050570">
    <property type="entry name" value="Cell_wall_metabolism_enzyme"/>
</dbReference>
<dbReference type="GO" id="GO:0004222">
    <property type="term" value="F:metalloendopeptidase activity"/>
    <property type="evidence" value="ECO:0007669"/>
    <property type="project" value="TreeGrafter"/>
</dbReference>
<organism evidence="5 6">
    <name type="scientific">Nocardia terpenica</name>
    <dbReference type="NCBI Taxonomy" id="455432"/>
    <lineage>
        <taxon>Bacteria</taxon>
        <taxon>Bacillati</taxon>
        <taxon>Actinomycetota</taxon>
        <taxon>Actinomycetes</taxon>
        <taxon>Mycobacteriales</taxon>
        <taxon>Nocardiaceae</taxon>
        <taxon>Nocardia</taxon>
    </lineage>
</organism>
<dbReference type="CDD" id="cd12797">
    <property type="entry name" value="M23_peptidase"/>
    <property type="match status" value="1"/>
</dbReference>
<keyword evidence="2" id="KW-0378">Hydrolase</keyword>
<dbReference type="AlphaFoldDB" id="A0A164LAQ3"/>